<keyword evidence="1" id="KW-0862">Zinc</keyword>
<dbReference type="OrthoDB" id="74644at2157"/>
<proteinExistence type="inferred from homology"/>
<reference evidence="4 5" key="1">
    <citation type="journal article" date="2010" name="PLoS ONE">
        <title>The genome sequence of the rumen methanogen Methanobrevibacter ruminantium reveals new possibilities for controlling ruminant methane emissions.</title>
        <authorList>
            <person name="Leahy S.C."/>
            <person name="Kelly W.J."/>
            <person name="Altermann E."/>
            <person name="Ronimus R.S."/>
            <person name="Yeoman C.J."/>
            <person name="Pacheco D.M."/>
            <person name="Li D."/>
            <person name="Kong Z."/>
            <person name="McTavish S."/>
            <person name="Sang C."/>
            <person name="Lambie S.C."/>
            <person name="Janssen P.H."/>
            <person name="Dey D."/>
            <person name="Attwood G.T."/>
        </authorList>
    </citation>
    <scope>NUCLEOTIDE SEQUENCE [LARGE SCALE GENOMIC DNA]</scope>
    <source>
        <strain evidence="5">ATCC 35063 / DSM 1093 / JCM 13430 / OCM 146 / M1</strain>
    </source>
</reference>
<keyword evidence="1" id="KW-0961">Cell wall biogenesis/degradation</keyword>
<dbReference type="Gene3D" id="3.40.1190.10">
    <property type="entry name" value="Mur-like, catalytic domain"/>
    <property type="match status" value="1"/>
</dbReference>
<dbReference type="EMBL" id="CP001719">
    <property type="protein sequence ID" value="ADC46558.1"/>
    <property type="molecule type" value="Genomic_DNA"/>
</dbReference>
<keyword evidence="1" id="KW-0573">Peptidoglycan synthesis</keyword>
<keyword evidence="5" id="KW-1185">Reference proteome</keyword>
<gene>
    <name evidence="1" type="primary">murT</name>
    <name evidence="4" type="ordered locus">mru_0707</name>
</gene>
<dbReference type="InterPro" id="IPR043703">
    <property type="entry name" value="Lipid_II_synth_MurT"/>
</dbReference>
<feature type="binding site" evidence="1">
    <location>
        <position position="193"/>
    </location>
    <ligand>
        <name>Zn(2+)</name>
        <dbReference type="ChEBI" id="CHEBI:29105"/>
    </ligand>
</feature>
<keyword evidence="1" id="KW-0067">ATP-binding</keyword>
<dbReference type="GO" id="GO:0005524">
    <property type="term" value="F:ATP binding"/>
    <property type="evidence" value="ECO:0007669"/>
    <property type="project" value="UniProtKB-UniRule"/>
</dbReference>
<protein>
    <recommendedName>
        <fullName evidence="1">Lipid II isoglutaminyl synthase (glutamine-hydrolyzing) subunit MurT</fullName>
        <ecNumber evidence="1">6.3.5.13</ecNumber>
    </recommendedName>
</protein>
<comment type="similarity">
    <text evidence="1">Belongs to the MurCDEF family. MurT subfamily.</text>
</comment>
<dbReference type="EC" id="6.3.5.13" evidence="1"/>
<dbReference type="SUPFAM" id="SSF53623">
    <property type="entry name" value="MurD-like peptide ligases, catalytic domain"/>
    <property type="match status" value="1"/>
</dbReference>
<feature type="domain" description="Lipid II isoglutaminyl synthase (glutamine-hydrolyzing) subunit MurT C-terminal" evidence="3">
    <location>
        <begin position="310"/>
        <end position="425"/>
    </location>
</feature>
<dbReference type="GO" id="GO:0008360">
    <property type="term" value="P:regulation of cell shape"/>
    <property type="evidence" value="ECO:0007669"/>
    <property type="project" value="UniProtKB-KW"/>
</dbReference>
<dbReference type="GO" id="GO:0140282">
    <property type="term" value="F:carbon-nitrogen ligase activity on lipid II"/>
    <property type="evidence" value="ECO:0007669"/>
    <property type="project" value="UniProtKB-UniRule"/>
</dbReference>
<dbReference type="PANTHER" id="PTHR23135:SF7">
    <property type="entry name" value="LIPID II ISOGLUTAMINYL SYNTHASE (GLUTAMINE-HYDROLYZING) SUBUNIT MURT"/>
    <property type="match status" value="1"/>
</dbReference>
<evidence type="ECO:0000259" key="3">
    <source>
        <dbReference type="Pfam" id="PF08353"/>
    </source>
</evidence>
<keyword evidence="1" id="KW-0479">Metal-binding</keyword>
<comment type="function">
    <text evidence="1">The lipid II isoglutaminyl synthase complex catalyzes the formation of alpha-D-isoglutamine in the cell wall lipid II stem peptide. The MurT subunit catalyzes the ATP-dependent amidation of D-glutamate residue of lipid II, converting it to an isoglutamine residue.</text>
</comment>
<organism evidence="4 5">
    <name type="scientific">Methanobrevibacter ruminantium (strain ATCC 35063 / DSM 1093 / JCM 13430 / OCM 146 / M1)</name>
    <name type="common">Methanobacterium ruminantium</name>
    <dbReference type="NCBI Taxonomy" id="634498"/>
    <lineage>
        <taxon>Archaea</taxon>
        <taxon>Methanobacteriati</taxon>
        <taxon>Methanobacteriota</taxon>
        <taxon>Methanomada group</taxon>
        <taxon>Methanobacteria</taxon>
        <taxon>Methanobacteriales</taxon>
        <taxon>Methanobacteriaceae</taxon>
        <taxon>Methanobrevibacter</taxon>
    </lineage>
</organism>
<dbReference type="InterPro" id="IPR036565">
    <property type="entry name" value="Mur-like_cat_sf"/>
</dbReference>
<name>D3E1Z7_METRM</name>
<sequence>MGKLSFSVAQRFGKKGTALPGKVALKFNPNLLEELSKKCDKIVFITGTNGKTTSNNLSTHVLKGGFNDVLSNLNGSNMIQGVLTPFITDYKDSYDVGIFEVDEGSVPVVSQFMKPDYFIITNFFRDQLDRYGEVETTIKMVHDSITPETVLIINSDEPSLLRFDDLPNKKVYYGINKTKFAQDDIDVAESIFCPKCGNRLSYEYIYYGNVGKYHCDKCGIENHPADYFIESADLINGSYNFTVLNDNKREEYTLNLMGLYNLYNSLGVISLAKEIGLDYNLIKERINNFEYRLGRMETFHFKNKDLVLVLSKNPVGLSEVFNTITYDESQKSVMFILNDYAPDGKDVSWIWDANFDPVNHIPNMDAFYCVGTRAEDLALRLKYAGVDESLLKIYPAKDQFDINEAVDTISKESTKAYVIGTFTAMPEARKILVKKEQEGF</sequence>
<comment type="subunit">
    <text evidence="1">Forms a heterodimer with GatD.</text>
</comment>
<feature type="binding site" evidence="1">
    <location>
        <position position="218"/>
    </location>
    <ligand>
        <name>Zn(2+)</name>
        <dbReference type="ChEBI" id="CHEBI:29105"/>
    </ligand>
</feature>
<evidence type="ECO:0000313" key="4">
    <source>
        <dbReference type="EMBL" id="ADC46558.1"/>
    </source>
</evidence>
<comment type="catalytic activity">
    <reaction evidence="1">
        <text>beta-D-GlcNAc-(1-&gt;4)-Mur2Ac(oyl-L-Ala-gamma-D-Glu-L-Lys-D-Ala-D-Ala)-di-trans,octa-cis-undecaprenyl diphosphate + L-glutamine + ATP + H2O = beta-D-GlcNAc-(1-&gt;4)-Mur2Ac(oyl-L-Ala-D-isoglutaminyl-L-Lys-D-Ala-D-Ala)-di-trans,octa-cis-undecaprenyl diphosphate + L-glutamate + ADP + phosphate + H(+)</text>
        <dbReference type="Rhea" id="RHEA:57928"/>
        <dbReference type="ChEBI" id="CHEBI:15377"/>
        <dbReference type="ChEBI" id="CHEBI:15378"/>
        <dbReference type="ChEBI" id="CHEBI:29985"/>
        <dbReference type="ChEBI" id="CHEBI:30616"/>
        <dbReference type="ChEBI" id="CHEBI:43474"/>
        <dbReference type="ChEBI" id="CHEBI:58359"/>
        <dbReference type="ChEBI" id="CHEBI:60033"/>
        <dbReference type="ChEBI" id="CHEBI:62233"/>
        <dbReference type="ChEBI" id="CHEBI:456216"/>
        <dbReference type="EC" id="6.3.5.13"/>
    </reaction>
</comment>
<evidence type="ECO:0000256" key="1">
    <source>
        <dbReference type="HAMAP-Rule" id="MF_02214"/>
    </source>
</evidence>
<dbReference type="GO" id="GO:0071555">
    <property type="term" value="P:cell wall organization"/>
    <property type="evidence" value="ECO:0007669"/>
    <property type="project" value="UniProtKB-KW"/>
</dbReference>
<dbReference type="Pfam" id="PF08353">
    <property type="entry name" value="MurT_C"/>
    <property type="match status" value="1"/>
</dbReference>
<dbReference type="GeneID" id="8770355"/>
<keyword evidence="1" id="KW-0133">Cell shape</keyword>
<accession>D3E1Z7</accession>
<dbReference type="UniPathway" id="UPA00219"/>
<dbReference type="GO" id="GO:0016881">
    <property type="term" value="F:acid-amino acid ligase activity"/>
    <property type="evidence" value="ECO:0007669"/>
    <property type="project" value="InterPro"/>
</dbReference>
<feature type="binding site" evidence="1">
    <location>
        <position position="196"/>
    </location>
    <ligand>
        <name>Zn(2+)</name>
        <dbReference type="ChEBI" id="CHEBI:29105"/>
    </ligand>
</feature>
<comment type="catalytic activity">
    <reaction evidence="1">
        <text>beta-D-GlcNAc-(1-&gt;4)-Mur2Ac(oyl-L-Ala-gamma-D-O-P-Glu-L-Lys-D-Ala-D-Ala)-di-trans,octa-cis-undecaprenyl diphosphate + NH4(+) = beta-D-GlcNAc-(1-&gt;4)-Mur2Ac(oyl-L-Ala-D-isoglutaminyl-L-Lys-D-Ala-D-Ala)-di-trans,octa-cis-undecaprenyl diphosphate + phosphate + H(+)</text>
        <dbReference type="Rhea" id="RHEA:57932"/>
        <dbReference type="ChEBI" id="CHEBI:15378"/>
        <dbReference type="ChEBI" id="CHEBI:28938"/>
        <dbReference type="ChEBI" id="CHEBI:43474"/>
        <dbReference type="ChEBI" id="CHEBI:62233"/>
        <dbReference type="ChEBI" id="CHEBI:143132"/>
    </reaction>
</comment>
<dbReference type="eggNOG" id="arCOG02821">
    <property type="taxonomic scope" value="Archaea"/>
</dbReference>
<dbReference type="InterPro" id="IPR013564">
    <property type="entry name" value="MurT_C"/>
</dbReference>
<comment type="pathway">
    <text evidence="1">Cell wall biogenesis; peptidoglycan biosynthesis.</text>
</comment>
<dbReference type="GO" id="GO:0008270">
    <property type="term" value="F:zinc ion binding"/>
    <property type="evidence" value="ECO:0007669"/>
    <property type="project" value="UniProtKB-UniRule"/>
</dbReference>
<feature type="active site" evidence="1">
    <location>
        <position position="346"/>
    </location>
</feature>
<evidence type="ECO:0000259" key="2">
    <source>
        <dbReference type="Pfam" id="PF08245"/>
    </source>
</evidence>
<dbReference type="Proteomes" id="UP000008680">
    <property type="component" value="Chromosome"/>
</dbReference>
<dbReference type="SMR" id="D3E1Z7"/>
<dbReference type="PATRIC" id="fig|634498.28.peg.709"/>
<feature type="binding site" evidence="1">
    <location>
        <position position="215"/>
    </location>
    <ligand>
        <name>Zn(2+)</name>
        <dbReference type="ChEBI" id="CHEBI:29105"/>
    </ligand>
</feature>
<evidence type="ECO:0000313" key="5">
    <source>
        <dbReference type="Proteomes" id="UP000008680"/>
    </source>
</evidence>
<dbReference type="HAMAP" id="MF_02214">
    <property type="entry name" value="Lipid_II_synth_MurT"/>
    <property type="match status" value="1"/>
</dbReference>
<dbReference type="HOGENOM" id="CLU_041534_0_0_2"/>
<dbReference type="InterPro" id="IPR013221">
    <property type="entry name" value="Mur_ligase_cen"/>
</dbReference>
<keyword evidence="1" id="KW-0547">Nucleotide-binding</keyword>
<dbReference type="PANTHER" id="PTHR23135">
    <property type="entry name" value="MUR LIGASE FAMILY MEMBER"/>
    <property type="match status" value="1"/>
</dbReference>
<comment type="catalytic activity">
    <reaction evidence="1">
        <text>beta-D-GlcNAc-(1-&gt;4)-Mur2Ac(oyl-L-Ala-gamma-D-Glu-L-Lys-D-Ala-D-Ala)-di-trans,octa-cis-undecaprenyl diphosphate + ATP = beta-D-GlcNAc-(1-&gt;4)-Mur2Ac(oyl-L-Ala-gamma-D-O-P-Glu-L-Lys-D-Ala-D-Ala)-di-trans,octa-cis-undecaprenyl diphosphate + ADP</text>
        <dbReference type="Rhea" id="RHEA:59488"/>
        <dbReference type="ChEBI" id="CHEBI:30616"/>
        <dbReference type="ChEBI" id="CHEBI:60033"/>
        <dbReference type="ChEBI" id="CHEBI:143132"/>
        <dbReference type="ChEBI" id="CHEBI:456216"/>
    </reaction>
</comment>
<dbReference type="Pfam" id="PF08245">
    <property type="entry name" value="Mur_ligase_M"/>
    <property type="match status" value="1"/>
</dbReference>
<feature type="domain" description="Mur ligase central" evidence="2">
    <location>
        <begin position="45"/>
        <end position="187"/>
    </location>
</feature>
<dbReference type="RefSeq" id="WP_012955509.1">
    <property type="nucleotide sequence ID" value="NC_013790.1"/>
</dbReference>
<keyword evidence="1 4" id="KW-0436">Ligase</keyword>
<dbReference type="AlphaFoldDB" id="D3E1Z7"/>
<dbReference type="KEGG" id="mru:mru_0707"/>